<sequence length="498" mass="56358">MKRRRRSTLRGHQPPKRKRRWRIALIVLAVLLVGTGILFKLRWRAWFGNVPEEAYTTEQAVSRVTLTPGEDFASQRTITWLSGETAQPAELLLRTINEKGDTLRPVSFVPTSEVIASRSGRGCYYQVHLDSLISGRSYLYTIRVQGTDPVSGRFAMPSEDRATHFVYMGDVQDPGIAESKRYFDYLRHAADSIDFFAFAGDQIEGPTDAYWRAWYTSIGSLTRSIPIIAAPGNHEYLKKGFGRELDPRWVRQFGYPTNGPKDFLGRSYFIDMPLLRFIVMDTTDIMGLGAINQHKEWLRSALKGSHQPWQIVLFHHAVDCVRDGRKNLVMHYVFKDELIEGGADLVLQGHDHGYARSTTRGEKGDTIAPAFVISSASPKVYRNGFDAVHDRLGSGLKLYQRISVDSATISYASYRFPEPVKGHPDSIIPETKRLYDSIVIDKGTAGQPRVRDFARTLPERFEFDSFGTDSKGRKKAAQYAKEVRDRKAAHASQRSSSK</sequence>
<dbReference type="PATRIC" id="fig|322095.3.peg.32"/>
<feature type="region of interest" description="Disordered" evidence="1">
    <location>
        <begin position="467"/>
        <end position="498"/>
    </location>
</feature>
<name>A0A134BGA7_9PORP</name>
<keyword evidence="2" id="KW-0812">Transmembrane</keyword>
<dbReference type="AlphaFoldDB" id="A0A134BGA7"/>
<feature type="domain" description="Calcineurin-like phosphoesterase" evidence="3">
    <location>
        <begin position="165"/>
        <end position="354"/>
    </location>
</feature>
<dbReference type="GO" id="GO:0016787">
    <property type="term" value="F:hydrolase activity"/>
    <property type="evidence" value="ECO:0007669"/>
    <property type="project" value="InterPro"/>
</dbReference>
<dbReference type="InterPro" id="IPR029052">
    <property type="entry name" value="Metallo-depent_PP-like"/>
</dbReference>
<keyword evidence="2" id="KW-0472">Membrane</keyword>
<dbReference type="Gene3D" id="3.60.21.10">
    <property type="match status" value="1"/>
</dbReference>
<dbReference type="PANTHER" id="PTHR45867">
    <property type="entry name" value="PURPLE ACID PHOSPHATASE"/>
    <property type="match status" value="1"/>
</dbReference>
<evidence type="ECO:0000259" key="3">
    <source>
        <dbReference type="Pfam" id="PF00149"/>
    </source>
</evidence>
<dbReference type="RefSeq" id="WP_060934697.1">
    <property type="nucleotide sequence ID" value="NZ_KQ960409.1"/>
</dbReference>
<evidence type="ECO:0000313" key="5">
    <source>
        <dbReference type="Proteomes" id="UP000070224"/>
    </source>
</evidence>
<gene>
    <name evidence="4" type="ORF">HMPREF3185_00033</name>
</gene>
<dbReference type="OrthoDB" id="9809781at2"/>
<dbReference type="STRING" id="322095.HMPREF3185_00033"/>
<keyword evidence="2" id="KW-1133">Transmembrane helix</keyword>
<dbReference type="InterPro" id="IPR004843">
    <property type="entry name" value="Calcineurin-like_PHP"/>
</dbReference>
<keyword evidence="5" id="KW-1185">Reference proteome</keyword>
<dbReference type="Proteomes" id="UP000070224">
    <property type="component" value="Unassembled WGS sequence"/>
</dbReference>
<reference evidence="5" key="1">
    <citation type="submission" date="2016-01" db="EMBL/GenBank/DDBJ databases">
        <authorList>
            <person name="Mitreva M."/>
            <person name="Pepin K.H."/>
            <person name="Mihindukulasuriya K.A."/>
            <person name="Fulton R."/>
            <person name="Fronick C."/>
            <person name="O'Laughlin M."/>
            <person name="Miner T."/>
            <person name="Herter B."/>
            <person name="Rosa B.A."/>
            <person name="Cordes M."/>
            <person name="Tomlinson C."/>
            <person name="Wollam A."/>
            <person name="Palsikar V.B."/>
            <person name="Mardis E.R."/>
            <person name="Wilson R.K."/>
        </authorList>
    </citation>
    <scope>NUCLEOTIDE SEQUENCE [LARGE SCALE GENOMIC DNA]</scope>
    <source>
        <strain evidence="5">KA00683</strain>
    </source>
</reference>
<feature type="transmembrane region" description="Helical" evidence="2">
    <location>
        <begin position="21"/>
        <end position="39"/>
    </location>
</feature>
<dbReference type="EMBL" id="LSDK01000004">
    <property type="protein sequence ID" value="KXB78976.1"/>
    <property type="molecule type" value="Genomic_DNA"/>
</dbReference>
<proteinExistence type="predicted"/>
<evidence type="ECO:0000313" key="4">
    <source>
        <dbReference type="EMBL" id="KXB78976.1"/>
    </source>
</evidence>
<organism evidence="4 5">
    <name type="scientific">Porphyromonas somerae</name>
    <dbReference type="NCBI Taxonomy" id="322095"/>
    <lineage>
        <taxon>Bacteria</taxon>
        <taxon>Pseudomonadati</taxon>
        <taxon>Bacteroidota</taxon>
        <taxon>Bacteroidia</taxon>
        <taxon>Bacteroidales</taxon>
        <taxon>Porphyromonadaceae</taxon>
        <taxon>Porphyromonas</taxon>
    </lineage>
</organism>
<comment type="caution">
    <text evidence="4">The sequence shown here is derived from an EMBL/GenBank/DDBJ whole genome shotgun (WGS) entry which is preliminary data.</text>
</comment>
<protein>
    <submittedName>
        <fullName evidence="4">Ser/Thr phosphatase family protein</fullName>
    </submittedName>
</protein>
<accession>A0A134BGA7</accession>
<evidence type="ECO:0000256" key="1">
    <source>
        <dbReference type="SAM" id="MobiDB-lite"/>
    </source>
</evidence>
<dbReference type="SUPFAM" id="SSF56300">
    <property type="entry name" value="Metallo-dependent phosphatases"/>
    <property type="match status" value="1"/>
</dbReference>
<evidence type="ECO:0000256" key="2">
    <source>
        <dbReference type="SAM" id="Phobius"/>
    </source>
</evidence>
<dbReference type="Pfam" id="PF00149">
    <property type="entry name" value="Metallophos"/>
    <property type="match status" value="1"/>
</dbReference>